<keyword evidence="5 6" id="KW-0233">DNA recombination</keyword>
<evidence type="ECO:0000256" key="6">
    <source>
        <dbReference type="RuleBase" id="RU365089"/>
    </source>
</evidence>
<dbReference type="PANTHER" id="PTHR33217">
    <property type="entry name" value="TRANSPOSASE FOR INSERTION SEQUENCE ELEMENT IS1081"/>
    <property type="match status" value="1"/>
</dbReference>
<dbReference type="Proteomes" id="UP000487757">
    <property type="component" value="Unassembled WGS sequence"/>
</dbReference>
<evidence type="ECO:0000256" key="2">
    <source>
        <dbReference type="ARBA" id="ARBA00010961"/>
    </source>
</evidence>
<keyword evidence="4 6" id="KW-0238">DNA-binding</keyword>
<evidence type="ECO:0000256" key="5">
    <source>
        <dbReference type="ARBA" id="ARBA00023172"/>
    </source>
</evidence>
<keyword evidence="8" id="KW-1185">Reference proteome</keyword>
<keyword evidence="6" id="KW-0814">Transposable element</keyword>
<comment type="function">
    <text evidence="1 6">Required for the transposition of the insertion element.</text>
</comment>
<proteinExistence type="inferred from homology"/>
<name>A0A7K0G1E9_9SPHI</name>
<protein>
    <recommendedName>
        <fullName evidence="6">Mutator family transposase</fullName>
    </recommendedName>
</protein>
<dbReference type="GO" id="GO:0006313">
    <property type="term" value="P:DNA transposition"/>
    <property type="evidence" value="ECO:0007669"/>
    <property type="project" value="UniProtKB-UniRule"/>
</dbReference>
<evidence type="ECO:0000313" key="8">
    <source>
        <dbReference type="Proteomes" id="UP000487757"/>
    </source>
</evidence>
<dbReference type="Pfam" id="PF00872">
    <property type="entry name" value="Transposase_mut"/>
    <property type="match status" value="1"/>
</dbReference>
<dbReference type="EMBL" id="WKKH01000027">
    <property type="protein sequence ID" value="MRX77605.1"/>
    <property type="molecule type" value="Genomic_DNA"/>
</dbReference>
<accession>A0A7K0G1E9</accession>
<sequence>MRKSQYKYAILSWEKNGDELTSYFDFPLEIRKIIYTTNVIESLNSGIRKFTKSKNLFPDDQAALKAVYFSVMNIPKKGKCLVRDWGKIINQFSIIFENVLKSYFRRGQLQVLNC</sequence>
<organism evidence="7 8">
    <name type="scientific">Pedobacter petrophilus</name>
    <dbReference type="NCBI Taxonomy" id="1908241"/>
    <lineage>
        <taxon>Bacteria</taxon>
        <taxon>Pseudomonadati</taxon>
        <taxon>Bacteroidota</taxon>
        <taxon>Sphingobacteriia</taxon>
        <taxon>Sphingobacteriales</taxon>
        <taxon>Sphingobacteriaceae</taxon>
        <taxon>Pedobacter</taxon>
    </lineage>
</organism>
<dbReference type="OrthoDB" id="9779930at2"/>
<keyword evidence="3 6" id="KW-0815">Transposition</keyword>
<comment type="caution">
    <text evidence="7">The sequence shown here is derived from an EMBL/GenBank/DDBJ whole genome shotgun (WGS) entry which is preliminary data.</text>
</comment>
<dbReference type="GO" id="GO:0003677">
    <property type="term" value="F:DNA binding"/>
    <property type="evidence" value="ECO:0007669"/>
    <property type="project" value="UniProtKB-UniRule"/>
</dbReference>
<dbReference type="PANTHER" id="PTHR33217:SF8">
    <property type="entry name" value="MUTATOR FAMILY TRANSPOSASE"/>
    <property type="match status" value="1"/>
</dbReference>
<dbReference type="AlphaFoldDB" id="A0A7K0G1E9"/>
<evidence type="ECO:0000256" key="1">
    <source>
        <dbReference type="ARBA" id="ARBA00002190"/>
    </source>
</evidence>
<evidence type="ECO:0000256" key="3">
    <source>
        <dbReference type="ARBA" id="ARBA00022578"/>
    </source>
</evidence>
<dbReference type="GO" id="GO:0004803">
    <property type="term" value="F:transposase activity"/>
    <property type="evidence" value="ECO:0007669"/>
    <property type="project" value="UniProtKB-UniRule"/>
</dbReference>
<reference evidence="7 8" key="1">
    <citation type="submission" date="2019-11" db="EMBL/GenBank/DDBJ databases">
        <title>Pedobacter petrophilus genome.</title>
        <authorList>
            <person name="Feldbauer M.J."/>
            <person name="Newman J.D."/>
        </authorList>
    </citation>
    <scope>NUCLEOTIDE SEQUENCE [LARGE SCALE GENOMIC DNA]</scope>
    <source>
        <strain evidence="7 8">LMG 29686</strain>
    </source>
</reference>
<evidence type="ECO:0000256" key="4">
    <source>
        <dbReference type="ARBA" id="ARBA00023125"/>
    </source>
</evidence>
<comment type="similarity">
    <text evidence="2 6">Belongs to the transposase mutator family.</text>
</comment>
<dbReference type="InterPro" id="IPR001207">
    <property type="entry name" value="Transposase_mutator"/>
</dbReference>
<evidence type="ECO:0000313" key="7">
    <source>
        <dbReference type="EMBL" id="MRX77605.1"/>
    </source>
</evidence>
<gene>
    <name evidence="7" type="ORF">GJU39_16070</name>
</gene>
<dbReference type="RefSeq" id="WP_154282006.1">
    <property type="nucleotide sequence ID" value="NZ_JBHUJQ010000001.1"/>
</dbReference>